<feature type="domain" description="ARID" evidence="5">
    <location>
        <begin position="79"/>
        <end position="209"/>
    </location>
</feature>
<organism evidence="6 7">
    <name type="scientific">Trametes pubescens</name>
    <name type="common">White-rot fungus</name>
    <dbReference type="NCBI Taxonomy" id="154538"/>
    <lineage>
        <taxon>Eukaryota</taxon>
        <taxon>Fungi</taxon>
        <taxon>Dikarya</taxon>
        <taxon>Basidiomycota</taxon>
        <taxon>Agaricomycotina</taxon>
        <taxon>Agaricomycetes</taxon>
        <taxon>Polyporales</taxon>
        <taxon>Polyporaceae</taxon>
        <taxon>Trametes</taxon>
    </lineage>
</organism>
<dbReference type="OrthoDB" id="1938591at2759"/>
<dbReference type="SUPFAM" id="SSF46774">
    <property type="entry name" value="ARID-like"/>
    <property type="match status" value="1"/>
</dbReference>
<dbReference type="PANTHER" id="PTHR22970:SF14">
    <property type="entry name" value="AT-RICH INTERACTIVE DOMAIN-CONTAINING PROTEIN 2"/>
    <property type="match status" value="1"/>
</dbReference>
<dbReference type="CDD" id="cd16100">
    <property type="entry name" value="ARID"/>
    <property type="match status" value="1"/>
</dbReference>
<keyword evidence="3" id="KW-0539">Nucleus</keyword>
<proteinExistence type="predicted"/>
<feature type="compositionally biased region" description="Low complexity" evidence="4">
    <location>
        <begin position="1"/>
        <end position="13"/>
    </location>
</feature>
<dbReference type="InterPro" id="IPR036431">
    <property type="entry name" value="ARID_dom_sf"/>
</dbReference>
<feature type="region of interest" description="Disordered" evidence="4">
    <location>
        <begin position="1"/>
        <end position="79"/>
    </location>
</feature>
<keyword evidence="1" id="KW-0805">Transcription regulation</keyword>
<feature type="compositionally biased region" description="Low complexity" evidence="4">
    <location>
        <begin position="62"/>
        <end position="77"/>
    </location>
</feature>
<feature type="compositionally biased region" description="Basic and acidic residues" evidence="4">
    <location>
        <begin position="338"/>
        <end position="358"/>
    </location>
</feature>
<dbReference type="PROSITE" id="PS51011">
    <property type="entry name" value="ARID"/>
    <property type="match status" value="1"/>
</dbReference>
<dbReference type="STRING" id="154538.A0A1M2VU24"/>
<dbReference type="OMA" id="MAKRNTP"/>
<protein>
    <recommendedName>
        <fullName evidence="5">ARID domain-containing protein</fullName>
    </recommendedName>
</protein>
<dbReference type="Pfam" id="PF01388">
    <property type="entry name" value="ARID"/>
    <property type="match status" value="1"/>
</dbReference>
<evidence type="ECO:0000313" key="6">
    <source>
        <dbReference type="EMBL" id="OJT11046.1"/>
    </source>
</evidence>
<dbReference type="InterPro" id="IPR001606">
    <property type="entry name" value="ARID_dom"/>
</dbReference>
<evidence type="ECO:0000256" key="1">
    <source>
        <dbReference type="ARBA" id="ARBA00023015"/>
    </source>
</evidence>
<accession>A0A1M2VU24</accession>
<dbReference type="SMART" id="SM01014">
    <property type="entry name" value="ARID"/>
    <property type="match status" value="1"/>
</dbReference>
<dbReference type="PANTHER" id="PTHR22970">
    <property type="entry name" value="AT-RICH INTERACTIVE DOMAIN-CONTAINING PROTEIN 2"/>
    <property type="match status" value="1"/>
</dbReference>
<name>A0A1M2VU24_TRAPU</name>
<gene>
    <name evidence="6" type="ORF">TRAPUB_12417</name>
</gene>
<reference evidence="6 7" key="1">
    <citation type="submission" date="2016-10" db="EMBL/GenBank/DDBJ databases">
        <title>Genome sequence of the basidiomycete white-rot fungus Trametes pubescens.</title>
        <authorList>
            <person name="Makela M.R."/>
            <person name="Granchi Z."/>
            <person name="Peng M."/>
            <person name="De Vries R.P."/>
            <person name="Grigoriev I."/>
            <person name="Riley R."/>
            <person name="Hilden K."/>
        </authorList>
    </citation>
    <scope>NUCLEOTIDE SEQUENCE [LARGE SCALE GENOMIC DNA]</scope>
    <source>
        <strain evidence="6 7">FBCC735</strain>
    </source>
</reference>
<evidence type="ECO:0000256" key="4">
    <source>
        <dbReference type="SAM" id="MobiDB-lite"/>
    </source>
</evidence>
<dbReference type="Gene3D" id="1.10.150.60">
    <property type="entry name" value="ARID DNA-binding domain"/>
    <property type="match status" value="1"/>
</dbReference>
<evidence type="ECO:0000256" key="2">
    <source>
        <dbReference type="ARBA" id="ARBA00023163"/>
    </source>
</evidence>
<dbReference type="InterPro" id="IPR052406">
    <property type="entry name" value="Chromatin_Remodeling_Comp"/>
</dbReference>
<keyword evidence="7" id="KW-1185">Reference proteome</keyword>
<dbReference type="AlphaFoldDB" id="A0A1M2VU24"/>
<evidence type="ECO:0000259" key="5">
    <source>
        <dbReference type="PROSITE" id="PS51011"/>
    </source>
</evidence>
<feature type="compositionally biased region" description="Pro residues" evidence="4">
    <location>
        <begin position="48"/>
        <end position="61"/>
    </location>
</feature>
<dbReference type="GO" id="GO:0003677">
    <property type="term" value="F:DNA binding"/>
    <property type="evidence" value="ECO:0007669"/>
    <property type="project" value="InterPro"/>
</dbReference>
<dbReference type="Proteomes" id="UP000184267">
    <property type="component" value="Unassembled WGS sequence"/>
</dbReference>
<evidence type="ECO:0000313" key="7">
    <source>
        <dbReference type="Proteomes" id="UP000184267"/>
    </source>
</evidence>
<comment type="caution">
    <text evidence="6">The sequence shown here is derived from an EMBL/GenBank/DDBJ whole genome shotgun (WGS) entry which is preliminary data.</text>
</comment>
<dbReference type="EMBL" id="MNAD01000692">
    <property type="protein sequence ID" value="OJT11046.1"/>
    <property type="molecule type" value="Genomic_DNA"/>
</dbReference>
<feature type="region of interest" description="Disordered" evidence="4">
    <location>
        <begin position="338"/>
        <end position="379"/>
    </location>
</feature>
<evidence type="ECO:0000256" key="3">
    <source>
        <dbReference type="ARBA" id="ARBA00023242"/>
    </source>
</evidence>
<keyword evidence="2" id="KW-0804">Transcription</keyword>
<sequence length="889" mass="96503">MAALQATSLAKAANRSAPGGTSASYFGGMSNPLSRPDAPHDTSSFHPLPHPDPQAPIPPGMNPAQAQQNPAVQQQMVHHQRKRNWLNGLATLMVQRGTPLPPQLTGVPFPSNYDPANMPWKSLEVSSNDIGVVRLAGKDVDLYKLWGLILQAGGGQKVSQKGAWPLVLQQFDLPEAIPSPNNPVELQPTAPIIERYYTALLGPFEEAYRKNMMEQSQRAALAGRMPGGQPGQMNPQARQGGMPGMPGQNGLPNGGAPGMNMMPQGNVGQSMDGPLPGQFHPVQAMPLPFQPPNAMALGGGMPTNGASHPAMNGNGMPMGKMLPGGFPGGAQNGSVELEHELESRKRKMQEAVESDAKRVRQKTGGSDVSESRSSVAPPASVEAPVAPVVTRTIRQPSRRKIEYVPFAREVDTAGGRDLELIQSELLRMGVKGVRRIEEWGQVDLEAVTLSLRSRVSTEMSYALTTFTLLTLMRGSTQGGGFPIAQAPELLDEMVDLMEDLAFDGAEDEGYPDDSPIVTHRELMNSLVEDGSKPFAALANEQGARDPDNGPRHRPAEVILVVLNIIRNLSSGGDNQDYLAKHEKLLPVLLRMCALAPATKHTSPLPLAPALSLADLLSIRKDVMYLLLNISFHIHLSPTSPSKEQLLTVRRAFEVIASYLVDVTEAISPFQWILQTGIPPAVHQPKPPALADMALDTFSRFTLPDDNRQAVSKAVPQSWLWALLEAIVHRLPVADNDFQVIMRDVWLTYVERLIMSLYSLAFLAPPAVKERAKRDRALGFAQVMMRLVKKFTVHAPPELRHHFAISVRRAVEALKVVDDAEDSFDVGNAAAAPTLAFGMGYGEQGDARVERGMGMLSGYQEDITLGLMMHPDLLDALLFSELESLVRVGR</sequence>